<keyword evidence="4" id="KW-1185">Reference proteome</keyword>
<dbReference type="Pfam" id="PF14012">
    <property type="entry name" value="DUF4229"/>
    <property type="match status" value="1"/>
</dbReference>
<evidence type="ECO:0000256" key="1">
    <source>
        <dbReference type="SAM" id="MobiDB-lite"/>
    </source>
</evidence>
<feature type="transmembrane region" description="Helical" evidence="2">
    <location>
        <begin position="21"/>
        <end position="43"/>
    </location>
</feature>
<dbReference type="EMBL" id="JBEDNP010000007">
    <property type="protein sequence ID" value="MEQ3539820.1"/>
    <property type="molecule type" value="Genomic_DNA"/>
</dbReference>
<reference evidence="3 4" key="1">
    <citation type="submission" date="2024-03" db="EMBL/GenBank/DDBJ databases">
        <title>Draft genome sequence of Pseudonocardia tropica JCM 19149.</title>
        <authorList>
            <person name="Butdee W."/>
            <person name="Duangmal K."/>
        </authorList>
    </citation>
    <scope>NUCLEOTIDE SEQUENCE [LARGE SCALE GENOMIC DNA]</scope>
    <source>
        <strain evidence="3 4">JCM 19149</strain>
    </source>
</reference>
<evidence type="ECO:0000313" key="4">
    <source>
        <dbReference type="Proteomes" id="UP001464923"/>
    </source>
</evidence>
<feature type="compositionally biased region" description="Pro residues" evidence="1">
    <location>
        <begin position="102"/>
        <end position="118"/>
    </location>
</feature>
<dbReference type="InterPro" id="IPR025323">
    <property type="entry name" value="DUF4229"/>
</dbReference>
<accession>A0ABV1JV46</accession>
<comment type="caution">
    <text evidence="3">The sequence shown here is derived from an EMBL/GenBank/DDBJ whole genome shotgun (WGS) entry which is preliminary data.</text>
</comment>
<name>A0ABV1JV46_9PSEU</name>
<feature type="region of interest" description="Disordered" evidence="1">
    <location>
        <begin position="80"/>
        <end position="143"/>
    </location>
</feature>
<organism evidence="3 4">
    <name type="scientific">Pseudonocardia tropica</name>
    <dbReference type="NCBI Taxonomy" id="681289"/>
    <lineage>
        <taxon>Bacteria</taxon>
        <taxon>Bacillati</taxon>
        <taxon>Actinomycetota</taxon>
        <taxon>Actinomycetes</taxon>
        <taxon>Pseudonocardiales</taxon>
        <taxon>Pseudonocardiaceae</taxon>
        <taxon>Pseudonocardia</taxon>
    </lineage>
</organism>
<evidence type="ECO:0000313" key="3">
    <source>
        <dbReference type="EMBL" id="MEQ3539820.1"/>
    </source>
</evidence>
<dbReference type="RefSeq" id="WP_345640468.1">
    <property type="nucleotide sequence ID" value="NZ_BAABLY010000002.1"/>
</dbReference>
<protein>
    <submittedName>
        <fullName evidence="3">DUF4229 domain-containing protein</fullName>
    </submittedName>
</protein>
<proteinExistence type="predicted"/>
<dbReference type="Proteomes" id="UP001464923">
    <property type="component" value="Unassembled WGS sequence"/>
</dbReference>
<gene>
    <name evidence="3" type="ORF">WHI96_13405</name>
</gene>
<keyword evidence="2" id="KW-0812">Transmembrane</keyword>
<sequence>MTSPTPPQAAARERAGEPGPATTVALYTLARLGLLAVVTVVLALIGVPWLVALLVALVVALPLSMVLFRGLRQRLDRAIAASTARRSSERASLRAQLRGDVGPPPSPDTSVAPPPSPDAPVADGAEVSTGSDPAPSAGDGPTR</sequence>
<evidence type="ECO:0000256" key="2">
    <source>
        <dbReference type="SAM" id="Phobius"/>
    </source>
</evidence>
<keyword evidence="2" id="KW-0472">Membrane</keyword>
<feature type="transmembrane region" description="Helical" evidence="2">
    <location>
        <begin position="49"/>
        <end position="68"/>
    </location>
</feature>
<keyword evidence="2" id="KW-1133">Transmembrane helix</keyword>